<dbReference type="EMBL" id="MFEG01000038">
    <property type="protein sequence ID" value="OGE74898.1"/>
    <property type="molecule type" value="Genomic_DNA"/>
</dbReference>
<keyword evidence="4 7" id="KW-0812">Transmembrane</keyword>
<feature type="transmembrane region" description="Helical" evidence="7">
    <location>
        <begin position="327"/>
        <end position="348"/>
    </location>
</feature>
<dbReference type="GO" id="GO:0071555">
    <property type="term" value="P:cell wall organization"/>
    <property type="evidence" value="ECO:0007669"/>
    <property type="project" value="TreeGrafter"/>
</dbReference>
<evidence type="ECO:0000256" key="7">
    <source>
        <dbReference type="SAM" id="Phobius"/>
    </source>
</evidence>
<evidence type="ECO:0000256" key="6">
    <source>
        <dbReference type="ARBA" id="ARBA00023136"/>
    </source>
</evidence>
<dbReference type="Proteomes" id="UP000176547">
    <property type="component" value="Unassembled WGS sequence"/>
</dbReference>
<organism evidence="8 9">
    <name type="scientific">Candidatus Doudnabacteria bacterium RIFCSPHIGHO2_01_52_17</name>
    <dbReference type="NCBI Taxonomy" id="1817820"/>
    <lineage>
        <taxon>Bacteria</taxon>
        <taxon>Candidatus Doudnaibacteriota</taxon>
    </lineage>
</organism>
<evidence type="ECO:0000313" key="9">
    <source>
        <dbReference type="Proteomes" id="UP000176547"/>
    </source>
</evidence>
<dbReference type="PANTHER" id="PTHR22926">
    <property type="entry name" value="PHOSPHO-N-ACETYLMURAMOYL-PENTAPEPTIDE-TRANSFERASE"/>
    <property type="match status" value="1"/>
</dbReference>
<evidence type="ECO:0000256" key="3">
    <source>
        <dbReference type="ARBA" id="ARBA00022679"/>
    </source>
</evidence>
<keyword evidence="6 7" id="KW-0472">Membrane</keyword>
<feature type="transmembrane region" description="Helical" evidence="7">
    <location>
        <begin position="202"/>
        <end position="221"/>
    </location>
</feature>
<evidence type="ECO:0000256" key="2">
    <source>
        <dbReference type="ARBA" id="ARBA00022475"/>
    </source>
</evidence>
<dbReference type="AlphaFoldDB" id="A0A1F5NBF8"/>
<feature type="transmembrane region" description="Helical" evidence="7">
    <location>
        <begin position="81"/>
        <end position="100"/>
    </location>
</feature>
<evidence type="ECO:0008006" key="10">
    <source>
        <dbReference type="Google" id="ProtNLM"/>
    </source>
</evidence>
<evidence type="ECO:0000256" key="5">
    <source>
        <dbReference type="ARBA" id="ARBA00022989"/>
    </source>
</evidence>
<reference evidence="8 9" key="1">
    <citation type="journal article" date="2016" name="Nat. Commun.">
        <title>Thousands of microbial genomes shed light on interconnected biogeochemical processes in an aquifer system.</title>
        <authorList>
            <person name="Anantharaman K."/>
            <person name="Brown C.T."/>
            <person name="Hug L.A."/>
            <person name="Sharon I."/>
            <person name="Castelle C.J."/>
            <person name="Probst A.J."/>
            <person name="Thomas B.C."/>
            <person name="Singh A."/>
            <person name="Wilkins M.J."/>
            <person name="Karaoz U."/>
            <person name="Brodie E.L."/>
            <person name="Williams K.H."/>
            <person name="Hubbard S.S."/>
            <person name="Banfield J.F."/>
        </authorList>
    </citation>
    <scope>NUCLEOTIDE SEQUENCE [LARGE SCALE GENOMIC DNA]</scope>
</reference>
<dbReference type="GO" id="GO:0044038">
    <property type="term" value="P:cell wall macromolecule biosynthetic process"/>
    <property type="evidence" value="ECO:0007669"/>
    <property type="project" value="TreeGrafter"/>
</dbReference>
<feature type="transmembrane region" description="Helical" evidence="7">
    <location>
        <begin position="54"/>
        <end position="75"/>
    </location>
</feature>
<feature type="transmembrane region" description="Helical" evidence="7">
    <location>
        <begin position="177"/>
        <end position="196"/>
    </location>
</feature>
<dbReference type="PANTHER" id="PTHR22926:SF3">
    <property type="entry name" value="UNDECAPRENYL-PHOSPHATE ALPHA-N-ACETYLGLUCOSAMINYL 1-PHOSPHATE TRANSFERASE"/>
    <property type="match status" value="1"/>
</dbReference>
<accession>A0A1F5NBF8</accession>
<sequence>MIENRGLFFLVFFAGSFALSYFLTYAVRRLALHLQINDVPDAERKIHDRVLPKLGGLSLFFTFTLGALILALTGGADELSLLKLAGIVVGGAIIVLGGVLDDKYDLPAWLQICFPTAAALLVVICGTHISYITNPLGGPIVLDQYKVLGYPVFGSLFVFLWIMGLTYTTKFLDGMDGLVSGISGIAAVAIFALSLAPEVNQTSTALLALVFAGAAFGFLPHNFYPAKIFLGEGGSTYTGFMIASLAVISGGKIATALLVLGIPILDAAWVIVKRLWFRSSPFVGDKRHLHFRLLDIGLSQRQSVVILYLFAAAFGGIAVFLQSYGKLIALLALSGLMVAIILVVALLYRRKNPR</sequence>
<dbReference type="InterPro" id="IPR000715">
    <property type="entry name" value="Glycosyl_transferase_4"/>
</dbReference>
<feature type="transmembrane region" description="Helical" evidence="7">
    <location>
        <begin position="6"/>
        <end position="27"/>
    </location>
</feature>
<evidence type="ECO:0000313" key="8">
    <source>
        <dbReference type="EMBL" id="OGE74898.1"/>
    </source>
</evidence>
<comment type="caution">
    <text evidence="8">The sequence shown here is derived from an EMBL/GenBank/DDBJ whole genome shotgun (WGS) entry which is preliminary data.</text>
</comment>
<keyword evidence="5 7" id="KW-1133">Transmembrane helix</keyword>
<dbReference type="CDD" id="cd06853">
    <property type="entry name" value="GT_WecA_like"/>
    <property type="match status" value="1"/>
</dbReference>
<proteinExistence type="predicted"/>
<feature type="transmembrane region" description="Helical" evidence="7">
    <location>
        <begin position="112"/>
        <end position="132"/>
    </location>
</feature>
<evidence type="ECO:0000256" key="1">
    <source>
        <dbReference type="ARBA" id="ARBA00004651"/>
    </source>
</evidence>
<dbReference type="GO" id="GO:0016780">
    <property type="term" value="F:phosphotransferase activity, for other substituted phosphate groups"/>
    <property type="evidence" value="ECO:0007669"/>
    <property type="project" value="InterPro"/>
</dbReference>
<keyword evidence="2" id="KW-1003">Cell membrane</keyword>
<feature type="transmembrane region" description="Helical" evidence="7">
    <location>
        <begin position="147"/>
        <end position="165"/>
    </location>
</feature>
<keyword evidence="3" id="KW-0808">Transferase</keyword>
<protein>
    <recommendedName>
        <fullName evidence="10">Undecaprenyl-phosphate alpha-N-acetylglucosaminyl 1-phosphate transferase</fullName>
    </recommendedName>
</protein>
<feature type="transmembrane region" description="Helical" evidence="7">
    <location>
        <begin position="304"/>
        <end position="321"/>
    </location>
</feature>
<comment type="subcellular location">
    <subcellularLocation>
        <location evidence="1">Cell membrane</location>
        <topology evidence="1">Multi-pass membrane protein</topology>
    </subcellularLocation>
</comment>
<evidence type="ECO:0000256" key="4">
    <source>
        <dbReference type="ARBA" id="ARBA00022692"/>
    </source>
</evidence>
<gene>
    <name evidence="8" type="ORF">A3K06_00400</name>
</gene>
<dbReference type="Pfam" id="PF00953">
    <property type="entry name" value="Glycos_transf_4"/>
    <property type="match status" value="1"/>
</dbReference>
<dbReference type="GO" id="GO:0005886">
    <property type="term" value="C:plasma membrane"/>
    <property type="evidence" value="ECO:0007669"/>
    <property type="project" value="UniProtKB-SubCell"/>
</dbReference>
<dbReference type="GO" id="GO:0009103">
    <property type="term" value="P:lipopolysaccharide biosynthetic process"/>
    <property type="evidence" value="ECO:0007669"/>
    <property type="project" value="TreeGrafter"/>
</dbReference>
<name>A0A1F5NBF8_9BACT</name>